<dbReference type="RefSeq" id="WP_177236339.1">
    <property type="nucleotide sequence ID" value="NZ_FOQH01000009.1"/>
</dbReference>
<sequence length="280" mass="31178">MNDLLRIPVDLIDLGDRLRPVKPEPVELLAADIEMQGLLQPIVVTPAGERYVLVVGAYRLAAVRELGWSEIPATVVRDLDEAQLRFAEIMENVDRQELSKLERAEFLAELDAVWKRLNPSARHGGDRRSANVRQVRERETDGSDQSPILGICSDVAETVGLSRAAFYRALEIAKKLTAATKARVRGTRFEDHQGELLALAKLDAEMQTAVCDLLFADPAKAGSVAEAELIARGQERRAAAKNLVSRLNANWGRMNRTDRLQFVRSHKAEIMELAHAEGWI</sequence>
<keyword evidence="5" id="KW-1185">Reference proteome</keyword>
<proteinExistence type="inferred from homology"/>
<name>A0A1I3L7N5_9RHOB</name>
<dbReference type="InterPro" id="IPR004437">
    <property type="entry name" value="ParB/RepB/Spo0J"/>
</dbReference>
<dbReference type="GO" id="GO:0005694">
    <property type="term" value="C:chromosome"/>
    <property type="evidence" value="ECO:0007669"/>
    <property type="project" value="TreeGrafter"/>
</dbReference>
<evidence type="ECO:0000313" key="5">
    <source>
        <dbReference type="Proteomes" id="UP000199377"/>
    </source>
</evidence>
<dbReference type="PANTHER" id="PTHR33375:SF1">
    <property type="entry name" value="CHROMOSOME-PARTITIONING PROTEIN PARB-RELATED"/>
    <property type="match status" value="1"/>
</dbReference>
<dbReference type="Proteomes" id="UP000199377">
    <property type="component" value="Unassembled WGS sequence"/>
</dbReference>
<dbReference type="AlphaFoldDB" id="A0A1I3L7N5"/>
<evidence type="ECO:0000256" key="2">
    <source>
        <dbReference type="SAM" id="MobiDB-lite"/>
    </source>
</evidence>
<accession>A0A1I3L7N5</accession>
<dbReference type="Pfam" id="PF02195">
    <property type="entry name" value="ParB_N"/>
    <property type="match status" value="1"/>
</dbReference>
<dbReference type="InterPro" id="IPR050336">
    <property type="entry name" value="Chromosome_partition/occlusion"/>
</dbReference>
<feature type="region of interest" description="Disordered" evidence="2">
    <location>
        <begin position="121"/>
        <end position="143"/>
    </location>
</feature>
<dbReference type="NCBIfam" id="TIGR00180">
    <property type="entry name" value="parB_part"/>
    <property type="match status" value="1"/>
</dbReference>
<dbReference type="GO" id="GO:0003677">
    <property type="term" value="F:DNA binding"/>
    <property type="evidence" value="ECO:0007669"/>
    <property type="project" value="InterPro"/>
</dbReference>
<dbReference type="GO" id="GO:0007059">
    <property type="term" value="P:chromosome segregation"/>
    <property type="evidence" value="ECO:0007669"/>
    <property type="project" value="TreeGrafter"/>
</dbReference>
<dbReference type="InterPro" id="IPR036086">
    <property type="entry name" value="ParB/Sulfiredoxin_sf"/>
</dbReference>
<evidence type="ECO:0000259" key="3">
    <source>
        <dbReference type="SMART" id="SM00470"/>
    </source>
</evidence>
<protein>
    <submittedName>
        <fullName evidence="4">Chromosome partitioning protein, ParB family</fullName>
    </submittedName>
</protein>
<evidence type="ECO:0000256" key="1">
    <source>
        <dbReference type="ARBA" id="ARBA00006295"/>
    </source>
</evidence>
<organism evidence="4 5">
    <name type="scientific">Albimonas pacifica</name>
    <dbReference type="NCBI Taxonomy" id="1114924"/>
    <lineage>
        <taxon>Bacteria</taxon>
        <taxon>Pseudomonadati</taxon>
        <taxon>Pseudomonadota</taxon>
        <taxon>Alphaproteobacteria</taxon>
        <taxon>Rhodobacterales</taxon>
        <taxon>Paracoccaceae</taxon>
        <taxon>Albimonas</taxon>
    </lineage>
</organism>
<dbReference type="STRING" id="1114924.SAMN05216258_109244"/>
<evidence type="ECO:0000313" key="4">
    <source>
        <dbReference type="EMBL" id="SFI80727.1"/>
    </source>
</evidence>
<reference evidence="4 5" key="1">
    <citation type="submission" date="2016-10" db="EMBL/GenBank/DDBJ databases">
        <authorList>
            <person name="de Groot N.N."/>
        </authorList>
    </citation>
    <scope>NUCLEOTIDE SEQUENCE [LARGE SCALE GENOMIC DNA]</scope>
    <source>
        <strain evidence="4 5">CGMCC 1.11030</strain>
    </source>
</reference>
<dbReference type="EMBL" id="FOQH01000009">
    <property type="protein sequence ID" value="SFI80727.1"/>
    <property type="molecule type" value="Genomic_DNA"/>
</dbReference>
<dbReference type="PANTHER" id="PTHR33375">
    <property type="entry name" value="CHROMOSOME-PARTITIONING PROTEIN PARB-RELATED"/>
    <property type="match status" value="1"/>
</dbReference>
<comment type="similarity">
    <text evidence="1">Belongs to the ParB family.</text>
</comment>
<dbReference type="InterPro" id="IPR003115">
    <property type="entry name" value="ParB_N"/>
</dbReference>
<dbReference type="SUPFAM" id="SSF109709">
    <property type="entry name" value="KorB DNA-binding domain-like"/>
    <property type="match status" value="1"/>
</dbReference>
<dbReference type="Gene3D" id="3.90.1530.10">
    <property type="entry name" value="Conserved hypothetical protein from pyrococcus furiosus pfu- 392566-001, ParB domain"/>
    <property type="match status" value="1"/>
</dbReference>
<gene>
    <name evidence="4" type="ORF">SAMN05216258_109244</name>
</gene>
<dbReference type="SMART" id="SM00470">
    <property type="entry name" value="ParB"/>
    <property type="match status" value="1"/>
</dbReference>
<feature type="domain" description="ParB-like N-terminal" evidence="3">
    <location>
        <begin position="5"/>
        <end position="93"/>
    </location>
</feature>
<feature type="compositionally biased region" description="Basic and acidic residues" evidence="2">
    <location>
        <begin position="123"/>
        <end position="141"/>
    </location>
</feature>
<dbReference type="SUPFAM" id="SSF110849">
    <property type="entry name" value="ParB/Sulfiredoxin"/>
    <property type="match status" value="1"/>
</dbReference>